<reference evidence="5 6" key="1">
    <citation type="submission" date="2019-09" db="EMBL/GenBank/DDBJ databases">
        <title>Phylogeny of genus Pseudoclavibacter and closely related genus.</title>
        <authorList>
            <person name="Li Y."/>
        </authorList>
    </citation>
    <scope>NUCLEOTIDE SEQUENCE [LARGE SCALE GENOMIC DNA]</scope>
    <source>
        <strain evidence="5 6">KCTC 13959</strain>
    </source>
</reference>
<keyword evidence="3" id="KW-0227">DNA damage</keyword>
<accession>A0A7J5BC85</accession>
<dbReference type="EC" id="3.2.2.21" evidence="2"/>
<keyword evidence="4" id="KW-0234">DNA repair</keyword>
<name>A0A7J5BC85_9MICO</name>
<dbReference type="Proteomes" id="UP000433493">
    <property type="component" value="Unassembled WGS sequence"/>
</dbReference>
<evidence type="ECO:0000256" key="2">
    <source>
        <dbReference type="ARBA" id="ARBA00012000"/>
    </source>
</evidence>
<evidence type="ECO:0000256" key="3">
    <source>
        <dbReference type="ARBA" id="ARBA00022763"/>
    </source>
</evidence>
<dbReference type="GO" id="GO:0032993">
    <property type="term" value="C:protein-DNA complex"/>
    <property type="evidence" value="ECO:0007669"/>
    <property type="project" value="TreeGrafter"/>
</dbReference>
<dbReference type="GO" id="GO:0005737">
    <property type="term" value="C:cytoplasm"/>
    <property type="evidence" value="ECO:0007669"/>
    <property type="project" value="TreeGrafter"/>
</dbReference>
<dbReference type="GO" id="GO:0008725">
    <property type="term" value="F:DNA-3-methyladenine glycosylase activity"/>
    <property type="evidence" value="ECO:0007669"/>
    <property type="project" value="TreeGrafter"/>
</dbReference>
<dbReference type="RefSeq" id="WP_158052355.1">
    <property type="nucleotide sequence ID" value="NZ_WBKB01000005.1"/>
</dbReference>
<dbReference type="Gene3D" id="1.10.340.30">
    <property type="entry name" value="Hypothetical protein, domain 2"/>
    <property type="match status" value="1"/>
</dbReference>
<dbReference type="PANTHER" id="PTHR43003">
    <property type="entry name" value="DNA-3-METHYLADENINE GLYCOSYLASE"/>
    <property type="match status" value="1"/>
</dbReference>
<dbReference type="AlphaFoldDB" id="A0A7J5BC85"/>
<dbReference type="CDD" id="cd00056">
    <property type="entry name" value="ENDO3c"/>
    <property type="match status" value="1"/>
</dbReference>
<dbReference type="EMBL" id="WBKB01000005">
    <property type="protein sequence ID" value="KAB1642551.1"/>
    <property type="molecule type" value="Genomic_DNA"/>
</dbReference>
<dbReference type="PANTHER" id="PTHR43003:SF6">
    <property type="entry name" value="DNA GLYCOSYLASE"/>
    <property type="match status" value="1"/>
</dbReference>
<comment type="caution">
    <text evidence="5">The sequence shown here is derived from an EMBL/GenBank/DDBJ whole genome shotgun (WGS) entry which is preliminary data.</text>
</comment>
<organism evidence="5 6">
    <name type="scientific">Gulosibacter chungangensis</name>
    <dbReference type="NCBI Taxonomy" id="979746"/>
    <lineage>
        <taxon>Bacteria</taxon>
        <taxon>Bacillati</taxon>
        <taxon>Actinomycetota</taxon>
        <taxon>Actinomycetes</taxon>
        <taxon>Micrococcales</taxon>
        <taxon>Microbacteriaceae</taxon>
        <taxon>Gulosibacter</taxon>
    </lineage>
</organism>
<proteinExistence type="predicted"/>
<dbReference type="GO" id="GO:0032131">
    <property type="term" value="F:alkylated DNA binding"/>
    <property type="evidence" value="ECO:0007669"/>
    <property type="project" value="TreeGrafter"/>
</dbReference>
<evidence type="ECO:0000256" key="4">
    <source>
        <dbReference type="ARBA" id="ARBA00023204"/>
    </source>
</evidence>
<dbReference type="InterPro" id="IPR003265">
    <property type="entry name" value="HhH-GPD_domain"/>
</dbReference>
<gene>
    <name evidence="5" type="ORF">F8O05_08735</name>
</gene>
<protein>
    <recommendedName>
        <fullName evidence="2">DNA-3-methyladenine glycosylase II</fullName>
        <ecNumber evidence="2">3.2.2.21</ecNumber>
    </recommendedName>
</protein>
<dbReference type="GO" id="GO:0043916">
    <property type="term" value="F:DNA-7-methylguanine glycosylase activity"/>
    <property type="evidence" value="ECO:0007669"/>
    <property type="project" value="TreeGrafter"/>
</dbReference>
<dbReference type="InterPro" id="IPR051912">
    <property type="entry name" value="Alkylbase_DNA_Glycosylase/TA"/>
</dbReference>
<comment type="catalytic activity">
    <reaction evidence="1">
        <text>Hydrolysis of alkylated DNA, releasing 3-methyladenine, 3-methylguanine, 7-methylguanine and 7-methyladenine.</text>
        <dbReference type="EC" id="3.2.2.21"/>
    </reaction>
</comment>
<dbReference type="GO" id="GO:0006307">
    <property type="term" value="P:DNA alkylation repair"/>
    <property type="evidence" value="ECO:0007669"/>
    <property type="project" value="TreeGrafter"/>
</dbReference>
<dbReference type="SUPFAM" id="SSF48150">
    <property type="entry name" value="DNA-glycosylase"/>
    <property type="match status" value="1"/>
</dbReference>
<dbReference type="GO" id="GO:0006285">
    <property type="term" value="P:base-excision repair, AP site formation"/>
    <property type="evidence" value="ECO:0007669"/>
    <property type="project" value="TreeGrafter"/>
</dbReference>
<evidence type="ECO:0000313" key="6">
    <source>
        <dbReference type="Proteomes" id="UP000433493"/>
    </source>
</evidence>
<dbReference type="InterPro" id="IPR011257">
    <property type="entry name" value="DNA_glycosylase"/>
</dbReference>
<dbReference type="OrthoDB" id="5501430at2"/>
<keyword evidence="6" id="KW-1185">Reference proteome</keyword>
<sequence length="309" mass="34500">MSEHLERVWTPPHPTDLGATVSSLQHGAYDPTFQWLTPGQDALITRRFNGRPATLQLTQLSGDSIRAHAWGPGAEIALDRAPDICGATDDDSRFEPLLPELESEHRHRRGMRIPRTGEVFAELVPVVLEQKVLVVQAVASYRRLVMRFGEQAPGPLPADLAARMRVAPDAATWRRIPSWAWHRAGVDPSRSRTVVQLAERAAAIDRLTRFDAADARARLESLPGVGAWTSAEVAQRALGDADAVSVGDFHLRKHVGHALEGRDFTDEEMLVALEPWRGHRFRALRLILATGPRRDRRGPRLEKIDYRAF</sequence>
<evidence type="ECO:0000256" key="1">
    <source>
        <dbReference type="ARBA" id="ARBA00000086"/>
    </source>
</evidence>
<evidence type="ECO:0000313" key="5">
    <source>
        <dbReference type="EMBL" id="KAB1642551.1"/>
    </source>
</evidence>